<dbReference type="Proteomes" id="UP000077051">
    <property type="component" value="Unassembled WGS sequence"/>
</dbReference>
<accession>A0A162Y716</accession>
<dbReference type="OrthoDB" id="2288457at2759"/>
<dbReference type="STRING" id="747725.A0A162Y716"/>
<dbReference type="EMBL" id="AMYB01000013">
    <property type="protein sequence ID" value="OAC97706.1"/>
    <property type="molecule type" value="Genomic_DNA"/>
</dbReference>
<feature type="compositionally biased region" description="Polar residues" evidence="1">
    <location>
        <begin position="166"/>
        <end position="175"/>
    </location>
</feature>
<comment type="caution">
    <text evidence="2">The sequence shown here is derived from an EMBL/GenBank/DDBJ whole genome shotgun (WGS) entry which is preliminary data.</text>
</comment>
<evidence type="ECO:0000313" key="2">
    <source>
        <dbReference type="EMBL" id="OAC97706.1"/>
    </source>
</evidence>
<gene>
    <name evidence="2" type="ORF">MUCCIDRAFT_116193</name>
</gene>
<dbReference type="VEuPathDB" id="FungiDB:MUCCIDRAFT_116193"/>
<reference evidence="2 3" key="1">
    <citation type="submission" date="2015-06" db="EMBL/GenBank/DDBJ databases">
        <title>Expansion of signal transduction pathways in fungi by whole-genome duplication.</title>
        <authorList>
            <consortium name="DOE Joint Genome Institute"/>
            <person name="Corrochano L.M."/>
            <person name="Kuo A."/>
            <person name="Marcet-Houben M."/>
            <person name="Polaino S."/>
            <person name="Salamov A."/>
            <person name="Villalobos J.M."/>
            <person name="Alvarez M.I."/>
            <person name="Avalos J."/>
            <person name="Benito E.P."/>
            <person name="Benoit I."/>
            <person name="Burger G."/>
            <person name="Camino L.P."/>
            <person name="Canovas D."/>
            <person name="Cerda-Olmedo E."/>
            <person name="Cheng J.-F."/>
            <person name="Dominguez A."/>
            <person name="Elias M."/>
            <person name="Eslava A.P."/>
            <person name="Glaser F."/>
            <person name="Grimwood J."/>
            <person name="Gutierrez G."/>
            <person name="Heitman J."/>
            <person name="Henrissat B."/>
            <person name="Iturriaga E.A."/>
            <person name="Lang B.F."/>
            <person name="Lavin J.L."/>
            <person name="Lee S."/>
            <person name="Li W."/>
            <person name="Lindquist E."/>
            <person name="Lopez-Garcia S."/>
            <person name="Luque E.M."/>
            <person name="Marcos A.T."/>
            <person name="Martin J."/>
            <person name="Mccluskey K."/>
            <person name="Medina H.R."/>
            <person name="Miralles-Duran A."/>
            <person name="Miyazaki A."/>
            <person name="Munoz-Torres E."/>
            <person name="Oguiza J.A."/>
            <person name="Ohm R."/>
            <person name="Olmedo M."/>
            <person name="Orejas M."/>
            <person name="Ortiz-Castellanos L."/>
            <person name="Pisabarro A.G."/>
            <person name="Rodriguez-Romero J."/>
            <person name="Ruiz-Herrera J."/>
            <person name="Ruiz-Vazquez R."/>
            <person name="Sanz C."/>
            <person name="Schackwitz W."/>
            <person name="Schmutz J."/>
            <person name="Shahriari M."/>
            <person name="Shelest E."/>
            <person name="Silva-Franco F."/>
            <person name="Soanes D."/>
            <person name="Syed K."/>
            <person name="Tagua V.G."/>
            <person name="Talbot N.J."/>
            <person name="Thon M."/>
            <person name="De Vries R.P."/>
            <person name="Wiebenga A."/>
            <person name="Yadav J.S."/>
            <person name="Braun E.L."/>
            <person name="Baker S."/>
            <person name="Garre V."/>
            <person name="Horwitz B."/>
            <person name="Torres-Martinez S."/>
            <person name="Idnurm A."/>
            <person name="Herrera-Estrella A."/>
            <person name="Gabaldon T."/>
            <person name="Grigoriev I.V."/>
        </authorList>
    </citation>
    <scope>NUCLEOTIDE SEQUENCE [LARGE SCALE GENOMIC DNA]</scope>
    <source>
        <strain evidence="2 3">CBS 277.49</strain>
    </source>
</reference>
<feature type="region of interest" description="Disordered" evidence="1">
    <location>
        <begin position="151"/>
        <end position="177"/>
    </location>
</feature>
<protein>
    <submittedName>
        <fullName evidence="2">Uncharacterized protein</fullName>
    </submittedName>
</protein>
<sequence length="231" mass="26657">MTFYRRLIDYGLSVTKRHSSPPVVPVIIIHNTTAELTSLTVASKKQSFLLELPWHDWAKSCYLINAASISSHLQSSPLNPLVALGHFLIQQKPSIRYIDRNDDKTIQEIFGEGLQQHESTITAKDLQDIHDQCTKAKSFLLEDVPNESSPRKIWHRKINEPRKKQSGSVRSPSDDTTNEDWKFIEKYHQDHGSFNWESTFTLGQAKGLFISYSRWTSVKSAYYRYQKQKSS</sequence>
<dbReference type="AlphaFoldDB" id="A0A162Y716"/>
<name>A0A162Y716_MUCCL</name>
<evidence type="ECO:0000313" key="3">
    <source>
        <dbReference type="Proteomes" id="UP000077051"/>
    </source>
</evidence>
<evidence type="ECO:0000256" key="1">
    <source>
        <dbReference type="SAM" id="MobiDB-lite"/>
    </source>
</evidence>
<proteinExistence type="predicted"/>
<keyword evidence="3" id="KW-1185">Reference proteome</keyword>
<organism evidence="2 3">
    <name type="scientific">Mucor lusitanicus CBS 277.49</name>
    <dbReference type="NCBI Taxonomy" id="747725"/>
    <lineage>
        <taxon>Eukaryota</taxon>
        <taxon>Fungi</taxon>
        <taxon>Fungi incertae sedis</taxon>
        <taxon>Mucoromycota</taxon>
        <taxon>Mucoromycotina</taxon>
        <taxon>Mucoromycetes</taxon>
        <taxon>Mucorales</taxon>
        <taxon>Mucorineae</taxon>
        <taxon>Mucoraceae</taxon>
        <taxon>Mucor</taxon>
    </lineage>
</organism>